<dbReference type="PROSITE" id="PS00131">
    <property type="entry name" value="CARBOXYPEPT_SER_SER"/>
    <property type="match status" value="1"/>
</dbReference>
<comment type="subcellular location">
    <subcellularLocation>
        <location evidence="1">Secreted</location>
    </subcellularLocation>
</comment>
<dbReference type="GO" id="GO:0006508">
    <property type="term" value="P:proteolysis"/>
    <property type="evidence" value="ECO:0007669"/>
    <property type="project" value="UniProtKB-KW"/>
</dbReference>
<comment type="similarity">
    <text evidence="2 4">Belongs to the peptidase S10 family.</text>
</comment>
<evidence type="ECO:0000313" key="6">
    <source>
        <dbReference type="Proteomes" id="UP000265566"/>
    </source>
</evidence>
<dbReference type="SUPFAM" id="SSF53474">
    <property type="entry name" value="alpha/beta-Hydrolases"/>
    <property type="match status" value="1"/>
</dbReference>
<gene>
    <name evidence="5" type="ORF">MtrunA17_Chr7g0229641</name>
</gene>
<sequence>MFNIIFCEISPLLLGNVALRMSNLQVNESRSLCLLLDNLLFLQGWFSRFPMYQNSDFFITGESYAGHFAPQLAELILQTKANIRLSSVWIDGT</sequence>
<dbReference type="Pfam" id="PF00450">
    <property type="entry name" value="Peptidase_S10"/>
    <property type="match status" value="1"/>
</dbReference>
<dbReference type="GO" id="GO:0005576">
    <property type="term" value="C:extracellular region"/>
    <property type="evidence" value="ECO:0007669"/>
    <property type="project" value="UniProtKB-SubCell"/>
</dbReference>
<keyword evidence="4" id="KW-0645">Protease</keyword>
<dbReference type="InterPro" id="IPR001563">
    <property type="entry name" value="Peptidase_S10"/>
</dbReference>
<protein>
    <recommendedName>
        <fullName evidence="4">Carboxypeptidase</fullName>
        <ecNumber evidence="4">3.4.16.-</ecNumber>
    </recommendedName>
</protein>
<evidence type="ECO:0000256" key="3">
    <source>
        <dbReference type="ARBA" id="ARBA00022525"/>
    </source>
</evidence>
<dbReference type="Proteomes" id="UP000265566">
    <property type="component" value="Chromosome 7"/>
</dbReference>
<reference evidence="6" key="1">
    <citation type="journal article" date="2018" name="Nat. Plants">
        <title>Whole-genome landscape of Medicago truncatula symbiotic genes.</title>
        <authorList>
            <person name="Pecrix Y."/>
            <person name="Staton S.E."/>
            <person name="Sallet E."/>
            <person name="Lelandais-Briere C."/>
            <person name="Moreau S."/>
            <person name="Carrere S."/>
            <person name="Blein T."/>
            <person name="Jardinaud M.F."/>
            <person name="Latrasse D."/>
            <person name="Zouine M."/>
            <person name="Zahm M."/>
            <person name="Kreplak J."/>
            <person name="Mayjonade B."/>
            <person name="Satge C."/>
            <person name="Perez M."/>
            <person name="Cauet S."/>
            <person name="Marande W."/>
            <person name="Chantry-Darmon C."/>
            <person name="Lopez-Roques C."/>
            <person name="Bouchez O."/>
            <person name="Berard A."/>
            <person name="Debelle F."/>
            <person name="Munos S."/>
            <person name="Bendahmane A."/>
            <person name="Berges H."/>
            <person name="Niebel A."/>
            <person name="Buitink J."/>
            <person name="Frugier F."/>
            <person name="Benhamed M."/>
            <person name="Crespi M."/>
            <person name="Gouzy J."/>
            <person name="Gamas P."/>
        </authorList>
    </citation>
    <scope>NUCLEOTIDE SEQUENCE [LARGE SCALE GENOMIC DNA]</scope>
    <source>
        <strain evidence="6">cv. Jemalong A17</strain>
    </source>
</reference>
<organism evidence="5 6">
    <name type="scientific">Medicago truncatula</name>
    <name type="common">Barrel medic</name>
    <name type="synonym">Medicago tribuloides</name>
    <dbReference type="NCBI Taxonomy" id="3880"/>
    <lineage>
        <taxon>Eukaryota</taxon>
        <taxon>Viridiplantae</taxon>
        <taxon>Streptophyta</taxon>
        <taxon>Embryophyta</taxon>
        <taxon>Tracheophyta</taxon>
        <taxon>Spermatophyta</taxon>
        <taxon>Magnoliopsida</taxon>
        <taxon>eudicotyledons</taxon>
        <taxon>Gunneridae</taxon>
        <taxon>Pentapetalae</taxon>
        <taxon>rosids</taxon>
        <taxon>fabids</taxon>
        <taxon>Fabales</taxon>
        <taxon>Fabaceae</taxon>
        <taxon>Papilionoideae</taxon>
        <taxon>50 kb inversion clade</taxon>
        <taxon>NPAAA clade</taxon>
        <taxon>Hologalegina</taxon>
        <taxon>IRL clade</taxon>
        <taxon>Trifolieae</taxon>
        <taxon>Medicago</taxon>
    </lineage>
</organism>
<evidence type="ECO:0000256" key="2">
    <source>
        <dbReference type="ARBA" id="ARBA00009431"/>
    </source>
</evidence>
<dbReference type="Gene3D" id="3.40.50.1820">
    <property type="entry name" value="alpha/beta hydrolase"/>
    <property type="match status" value="1"/>
</dbReference>
<dbReference type="GO" id="GO:0004185">
    <property type="term" value="F:serine-type carboxypeptidase activity"/>
    <property type="evidence" value="ECO:0007669"/>
    <property type="project" value="UniProtKB-UniRule"/>
</dbReference>
<dbReference type="AlphaFoldDB" id="A0A396H342"/>
<dbReference type="PANTHER" id="PTHR11802:SF281">
    <property type="entry name" value="CARBOXYPEPTIDASE"/>
    <property type="match status" value="1"/>
</dbReference>
<dbReference type="Gramene" id="rna39616">
    <property type="protein sequence ID" value="RHN45337.1"/>
    <property type="gene ID" value="gene39616"/>
</dbReference>
<evidence type="ECO:0000256" key="1">
    <source>
        <dbReference type="ARBA" id="ARBA00004613"/>
    </source>
</evidence>
<evidence type="ECO:0000313" key="5">
    <source>
        <dbReference type="EMBL" id="RHN45337.1"/>
    </source>
</evidence>
<comment type="caution">
    <text evidence="5">The sequence shown here is derived from an EMBL/GenBank/DDBJ whole genome shotgun (WGS) entry which is preliminary data.</text>
</comment>
<keyword evidence="3" id="KW-0964">Secreted</keyword>
<dbReference type="InterPro" id="IPR029058">
    <property type="entry name" value="AB_hydrolase_fold"/>
</dbReference>
<accession>A0A396H342</accession>
<evidence type="ECO:0000256" key="4">
    <source>
        <dbReference type="RuleBase" id="RU361156"/>
    </source>
</evidence>
<dbReference type="InterPro" id="IPR018202">
    <property type="entry name" value="Ser_caboxypep_ser_AS"/>
</dbReference>
<dbReference type="EMBL" id="PSQE01000007">
    <property type="protein sequence ID" value="RHN45337.1"/>
    <property type="molecule type" value="Genomic_DNA"/>
</dbReference>
<proteinExistence type="inferred from homology"/>
<dbReference type="PANTHER" id="PTHR11802">
    <property type="entry name" value="SERINE PROTEASE FAMILY S10 SERINE CARBOXYPEPTIDASE"/>
    <property type="match status" value="1"/>
</dbReference>
<name>A0A396H342_MEDTR</name>
<keyword evidence="4 5" id="KW-0378">Hydrolase</keyword>
<keyword evidence="4 5" id="KW-0121">Carboxypeptidase</keyword>
<dbReference type="EC" id="3.4.16.-" evidence="4"/>